<dbReference type="NCBIfam" id="TIGR03156">
    <property type="entry name" value="GTP_HflX"/>
    <property type="match status" value="1"/>
</dbReference>
<comment type="cofactor">
    <cofactor evidence="8">
        <name>Mg(2+)</name>
        <dbReference type="ChEBI" id="CHEBI:18420"/>
    </cofactor>
</comment>
<dbReference type="InterPro" id="IPR027417">
    <property type="entry name" value="P-loop_NTPase"/>
</dbReference>
<dbReference type="SUPFAM" id="SSF52540">
    <property type="entry name" value="P-loop containing nucleoside triphosphate hydrolases"/>
    <property type="match status" value="1"/>
</dbReference>
<dbReference type="GO" id="GO:0043022">
    <property type="term" value="F:ribosome binding"/>
    <property type="evidence" value="ECO:0007669"/>
    <property type="project" value="TreeGrafter"/>
</dbReference>
<comment type="similarity">
    <text evidence="6">Belongs to the TRAFAC class OBG-HflX-like GTPase superfamily. HflX GTPase family.</text>
</comment>
<evidence type="ECO:0000256" key="8">
    <source>
        <dbReference type="PIRSR" id="PIRSR006809-2"/>
    </source>
</evidence>
<feature type="binding site" evidence="7">
    <location>
        <begin position="396"/>
        <end position="398"/>
    </location>
    <ligand>
        <name>GTP</name>
        <dbReference type="ChEBI" id="CHEBI:37565"/>
    </ligand>
</feature>
<dbReference type="Gene3D" id="6.10.250.2860">
    <property type="match status" value="1"/>
</dbReference>
<dbReference type="InterPro" id="IPR032305">
    <property type="entry name" value="GTP-bd_M"/>
</dbReference>
<feature type="binding site" evidence="7">
    <location>
        <begin position="306"/>
        <end position="309"/>
    </location>
    <ligand>
        <name>GTP</name>
        <dbReference type="ChEBI" id="CHEBI:37565"/>
    </ligand>
</feature>
<feature type="region of interest" description="Disordered" evidence="9">
    <location>
        <begin position="36"/>
        <end position="65"/>
    </location>
</feature>
<dbReference type="PANTHER" id="PTHR10229">
    <property type="entry name" value="GTP-BINDING PROTEIN HFLX"/>
    <property type="match status" value="1"/>
</dbReference>
<dbReference type="InterPro" id="IPR030394">
    <property type="entry name" value="G_HFLX_dom"/>
</dbReference>
<feature type="binding site" evidence="7">
    <location>
        <begin position="272"/>
        <end position="279"/>
    </location>
    <ligand>
        <name>GTP</name>
        <dbReference type="ChEBI" id="CHEBI:37565"/>
    </ligand>
</feature>
<proteinExistence type="inferred from homology"/>
<keyword evidence="5 6" id="KW-0342">GTP-binding</keyword>
<feature type="binding site" evidence="8">
    <location>
        <position position="286"/>
    </location>
    <ligand>
        <name>Mg(2+)</name>
        <dbReference type="ChEBI" id="CHEBI:18420"/>
    </ligand>
</feature>
<dbReference type="InterPro" id="IPR006073">
    <property type="entry name" value="GTP-bd"/>
</dbReference>
<evidence type="ECO:0000256" key="6">
    <source>
        <dbReference type="HAMAP-Rule" id="MF_00900"/>
    </source>
</evidence>
<feature type="binding site" evidence="7">
    <location>
        <begin position="372"/>
        <end position="375"/>
    </location>
    <ligand>
        <name>GTP</name>
        <dbReference type="ChEBI" id="CHEBI:37565"/>
    </ligand>
</feature>
<comment type="subunit">
    <text evidence="6">Monomer. Associates with the 50S ribosomal subunit.</text>
</comment>
<dbReference type="FunFam" id="3.40.50.11060:FF:000001">
    <property type="entry name" value="GTPase HflX"/>
    <property type="match status" value="1"/>
</dbReference>
<keyword evidence="1 6" id="KW-0963">Cytoplasm</keyword>
<dbReference type="GO" id="GO:0005737">
    <property type="term" value="C:cytoplasm"/>
    <property type="evidence" value="ECO:0007669"/>
    <property type="project" value="UniProtKB-SubCell"/>
</dbReference>
<evidence type="ECO:0000259" key="10">
    <source>
        <dbReference type="PROSITE" id="PS51705"/>
    </source>
</evidence>
<sequence>MARRRLRANFTHDCRRSAGRGAAAACRGLRSRAARHGGGITIGAPRAIGQGSDSARPRGAPDRVTGPERAILVGLLRPPSSGAGRPPRDGREPNLDELSRLAESAGAVVAAKVLQKRRGPDPTTFVGDGKVEDLKRDIYEHSADLVILDGELTPAQQRNLERRLEVKVIDRTALVLDIFARRAHTKEGRLQVELAQMTYLLPRLTGRGVWLSRLGGGIGTRGPGETKLEVDRRRIRRRITDLRREIAGISRHRALQRQARREAQFPVAALVGYTNAGKSTLKLFATLDPTIRKVTLPNHRPVLLVDTVGFISRLPTQLVAAFRATLEEVTEADLLIHVVDASHAAWRAQIAAVHTVLKELDAADKPVVYAVNKIDRLASTEVREVVAEVGEGVPISALQHVGLINLLRRIAQQLPEPLERVRLLVPYAKARTVSEIFGRGRIISQEYGEQGIAVEAELPRAYAQRLRALYDGTGSA</sequence>
<evidence type="ECO:0000256" key="9">
    <source>
        <dbReference type="SAM" id="MobiDB-lite"/>
    </source>
</evidence>
<dbReference type="HAMAP" id="MF_00900">
    <property type="entry name" value="GTPase_HflX"/>
    <property type="match status" value="1"/>
</dbReference>
<evidence type="ECO:0000256" key="5">
    <source>
        <dbReference type="ARBA" id="ARBA00023134"/>
    </source>
</evidence>
<dbReference type="Pfam" id="PF16360">
    <property type="entry name" value="GTP-bdg_M"/>
    <property type="match status" value="1"/>
</dbReference>
<comment type="subcellular location">
    <subcellularLocation>
        <location evidence="6">Cytoplasm</location>
    </subcellularLocation>
    <text evidence="6">May associate with membranes.</text>
</comment>
<organism evidence="11 12">
    <name type="scientific">Candidatus Segetimicrobium genomatis</name>
    <dbReference type="NCBI Taxonomy" id="2569760"/>
    <lineage>
        <taxon>Bacteria</taxon>
        <taxon>Bacillati</taxon>
        <taxon>Candidatus Sysuimicrobiota</taxon>
        <taxon>Candidatus Sysuimicrobiia</taxon>
        <taxon>Candidatus Sysuimicrobiales</taxon>
        <taxon>Candidatus Segetimicrobiaceae</taxon>
        <taxon>Candidatus Segetimicrobium</taxon>
    </lineage>
</organism>
<dbReference type="Pfam" id="PF13167">
    <property type="entry name" value="GTP-bdg_N"/>
    <property type="match status" value="1"/>
</dbReference>
<dbReference type="GO" id="GO:0003924">
    <property type="term" value="F:GTPase activity"/>
    <property type="evidence" value="ECO:0007669"/>
    <property type="project" value="UniProtKB-UniRule"/>
</dbReference>
<dbReference type="PIRSF" id="PIRSF006809">
    <property type="entry name" value="GTP-binding_hflX_prd"/>
    <property type="match status" value="1"/>
</dbReference>
<accession>A0A537KVE9</accession>
<dbReference type="Gene3D" id="3.40.50.300">
    <property type="entry name" value="P-loop containing nucleotide triphosphate hydrolases"/>
    <property type="match status" value="1"/>
</dbReference>
<comment type="function">
    <text evidence="6">GTPase that associates with the 50S ribosomal subunit and may have a role during protein synthesis or ribosome biogenesis.</text>
</comment>
<evidence type="ECO:0000256" key="4">
    <source>
        <dbReference type="ARBA" id="ARBA00022842"/>
    </source>
</evidence>
<feature type="binding site" evidence="7">
    <location>
        <begin position="284"/>
        <end position="288"/>
    </location>
    <ligand>
        <name>GTP</name>
        <dbReference type="ChEBI" id="CHEBI:37565"/>
    </ligand>
</feature>
<name>A0A537KVE9_9BACT</name>
<feature type="domain" description="Hflx-type G" evidence="10">
    <location>
        <begin position="266"/>
        <end position="415"/>
    </location>
</feature>
<evidence type="ECO:0000256" key="2">
    <source>
        <dbReference type="ARBA" id="ARBA00022723"/>
    </source>
</evidence>
<dbReference type="Gene3D" id="3.40.50.11060">
    <property type="entry name" value="GTPase HflX, N-terminal domain"/>
    <property type="match status" value="1"/>
</dbReference>
<evidence type="ECO:0000256" key="1">
    <source>
        <dbReference type="ARBA" id="ARBA00022490"/>
    </source>
</evidence>
<dbReference type="GO" id="GO:0046872">
    <property type="term" value="F:metal ion binding"/>
    <property type="evidence" value="ECO:0007669"/>
    <property type="project" value="UniProtKB-KW"/>
</dbReference>
<evidence type="ECO:0000313" key="11">
    <source>
        <dbReference type="EMBL" id="TMI99718.1"/>
    </source>
</evidence>
<dbReference type="PROSITE" id="PS51705">
    <property type="entry name" value="G_HFLX"/>
    <property type="match status" value="1"/>
</dbReference>
<keyword evidence="3 6" id="KW-0547">Nucleotide-binding</keyword>
<keyword evidence="2 8" id="KW-0479">Metal-binding</keyword>
<reference evidence="11 12" key="1">
    <citation type="journal article" date="2019" name="Nat. Microbiol.">
        <title>Mediterranean grassland soil C-N compound turnover is dependent on rainfall and depth, and is mediated by genomically divergent microorganisms.</title>
        <authorList>
            <person name="Diamond S."/>
            <person name="Andeer P.F."/>
            <person name="Li Z."/>
            <person name="Crits-Christoph A."/>
            <person name="Burstein D."/>
            <person name="Anantharaman K."/>
            <person name="Lane K.R."/>
            <person name="Thomas B.C."/>
            <person name="Pan C."/>
            <person name="Northen T.R."/>
            <person name="Banfield J.F."/>
        </authorList>
    </citation>
    <scope>NUCLEOTIDE SEQUENCE [LARGE SCALE GENOMIC DNA]</scope>
    <source>
        <strain evidence="11">NP_4</strain>
    </source>
</reference>
<evidence type="ECO:0000256" key="7">
    <source>
        <dbReference type="PIRSR" id="PIRSR006809-1"/>
    </source>
</evidence>
<feature type="binding site" evidence="8">
    <location>
        <position position="279"/>
    </location>
    <ligand>
        <name>Mg(2+)</name>
        <dbReference type="ChEBI" id="CHEBI:18420"/>
    </ligand>
</feature>
<evidence type="ECO:0000256" key="3">
    <source>
        <dbReference type="ARBA" id="ARBA00022741"/>
    </source>
</evidence>
<dbReference type="InterPro" id="IPR025121">
    <property type="entry name" value="GTPase_HflX_N"/>
</dbReference>
<dbReference type="AlphaFoldDB" id="A0A537KVE9"/>
<dbReference type="EMBL" id="VBAL01000132">
    <property type="protein sequence ID" value="TMI99718.1"/>
    <property type="molecule type" value="Genomic_DNA"/>
</dbReference>
<comment type="caution">
    <text evidence="11">The sequence shown here is derived from an EMBL/GenBank/DDBJ whole genome shotgun (WGS) entry which is preliminary data.</text>
</comment>
<gene>
    <name evidence="6 11" type="primary">hflX</name>
    <name evidence="11" type="ORF">E6H01_10750</name>
</gene>
<dbReference type="PANTHER" id="PTHR10229:SF0">
    <property type="entry name" value="GTP-BINDING PROTEIN 6-RELATED"/>
    <property type="match status" value="1"/>
</dbReference>
<dbReference type="InterPro" id="IPR016496">
    <property type="entry name" value="GTPase_HflX"/>
</dbReference>
<dbReference type="CDD" id="cd01878">
    <property type="entry name" value="HflX"/>
    <property type="match status" value="1"/>
</dbReference>
<dbReference type="Proteomes" id="UP000319353">
    <property type="component" value="Unassembled WGS sequence"/>
</dbReference>
<dbReference type="InterPro" id="IPR042108">
    <property type="entry name" value="GTPase_HflX_N_sf"/>
</dbReference>
<keyword evidence="4 8" id="KW-0460">Magnesium</keyword>
<protein>
    <recommendedName>
        <fullName evidence="6">GTPase HflX</fullName>
    </recommendedName>
    <alternativeName>
        <fullName evidence="6">GTP-binding protein HflX</fullName>
    </alternativeName>
</protein>
<dbReference type="Pfam" id="PF01926">
    <property type="entry name" value="MMR_HSR1"/>
    <property type="match status" value="1"/>
</dbReference>
<dbReference type="GO" id="GO:0005525">
    <property type="term" value="F:GTP binding"/>
    <property type="evidence" value="ECO:0007669"/>
    <property type="project" value="UniProtKB-UniRule"/>
</dbReference>
<evidence type="ECO:0000313" key="12">
    <source>
        <dbReference type="Proteomes" id="UP000319353"/>
    </source>
</evidence>